<dbReference type="AlphaFoldDB" id="A0AA36JQA5"/>
<protein>
    <submittedName>
        <fullName evidence="1">Uncharacterized protein</fullName>
    </submittedName>
</protein>
<reference evidence="1" key="1">
    <citation type="submission" date="2023-08" db="EMBL/GenBank/DDBJ databases">
        <authorList>
            <person name="Chen Y."/>
            <person name="Shah S."/>
            <person name="Dougan E. K."/>
            <person name="Thang M."/>
            <person name="Chan C."/>
        </authorList>
    </citation>
    <scope>NUCLEOTIDE SEQUENCE</scope>
</reference>
<name>A0AA36JQA5_9DINO</name>
<gene>
    <name evidence="1" type="ORF">EVOR1521_LOCUS30340</name>
</gene>
<proteinExistence type="predicted"/>
<evidence type="ECO:0000313" key="2">
    <source>
        <dbReference type="Proteomes" id="UP001178507"/>
    </source>
</evidence>
<keyword evidence="2" id="KW-1185">Reference proteome</keyword>
<comment type="caution">
    <text evidence="1">The sequence shown here is derived from an EMBL/GenBank/DDBJ whole genome shotgun (WGS) entry which is preliminary data.</text>
</comment>
<evidence type="ECO:0000313" key="1">
    <source>
        <dbReference type="EMBL" id="CAJ1409168.1"/>
    </source>
</evidence>
<accession>A0AA36JQA5</accession>
<organism evidence="1 2">
    <name type="scientific">Effrenium voratum</name>
    <dbReference type="NCBI Taxonomy" id="2562239"/>
    <lineage>
        <taxon>Eukaryota</taxon>
        <taxon>Sar</taxon>
        <taxon>Alveolata</taxon>
        <taxon>Dinophyceae</taxon>
        <taxon>Suessiales</taxon>
        <taxon>Symbiodiniaceae</taxon>
        <taxon>Effrenium</taxon>
    </lineage>
</organism>
<sequence length="328" mass="35958">MTEELESLVPSTLSRLSHVSARPLSAVCIFGCGVLTFVALASARWAGDAPLAPSESLEAAAITRAWEPAGRPSLFCFALMVPNTAERGLLEEAARLKTSLFACDEHMIFSNEPGQVWGSPISVLWGVDLWCGKNFTPVEFGGAGPSGPWTTANTRVFKIVWDAVLRSGRWKYYDWTVKMDADTVFLPWNLRGALRLPQFVDAQNKPQGAYLKNCPMGLYGGLEALSWHAILAMSQRMNQCPYVPQEDAWLRTCLQRLGVFAAEAYGAFCLRGCDIDMANVLQSKGQPAPEGMCPTHYGMCEGLHAAFHAYKTPWQYSQCHQKAAAAVA</sequence>
<dbReference type="Proteomes" id="UP001178507">
    <property type="component" value="Unassembled WGS sequence"/>
</dbReference>
<dbReference type="EMBL" id="CAUJNA010003756">
    <property type="protein sequence ID" value="CAJ1409168.1"/>
    <property type="molecule type" value="Genomic_DNA"/>
</dbReference>